<dbReference type="InterPro" id="IPR013083">
    <property type="entry name" value="Znf_RING/FYVE/PHD"/>
</dbReference>
<protein>
    <recommendedName>
        <fullName evidence="9">RING-CH-type domain-containing protein</fullName>
    </recommendedName>
</protein>
<feature type="compositionally biased region" description="Polar residues" evidence="8">
    <location>
        <begin position="38"/>
        <end position="58"/>
    </location>
</feature>
<dbReference type="Gene3D" id="3.30.40.10">
    <property type="entry name" value="Zinc/RING finger domain, C3HC4 (zinc finger)"/>
    <property type="match status" value="1"/>
</dbReference>
<keyword evidence="2" id="KW-0812">Transmembrane</keyword>
<organism evidence="10 11">
    <name type="scientific">Cadophora malorum</name>
    <dbReference type="NCBI Taxonomy" id="108018"/>
    <lineage>
        <taxon>Eukaryota</taxon>
        <taxon>Fungi</taxon>
        <taxon>Dikarya</taxon>
        <taxon>Ascomycota</taxon>
        <taxon>Pezizomycotina</taxon>
        <taxon>Leotiomycetes</taxon>
        <taxon>Helotiales</taxon>
        <taxon>Ploettnerulaceae</taxon>
        <taxon>Cadophora</taxon>
    </lineage>
</organism>
<name>A0A8H7TDK7_9HELO</name>
<dbReference type="SMART" id="SM00744">
    <property type="entry name" value="RINGv"/>
    <property type="match status" value="1"/>
</dbReference>
<dbReference type="GO" id="GO:0008270">
    <property type="term" value="F:zinc ion binding"/>
    <property type="evidence" value="ECO:0007669"/>
    <property type="project" value="UniProtKB-KW"/>
</dbReference>
<dbReference type="InterPro" id="IPR011016">
    <property type="entry name" value="Znf_RING-CH"/>
</dbReference>
<feature type="region of interest" description="Disordered" evidence="8">
    <location>
        <begin position="1"/>
        <end position="61"/>
    </location>
</feature>
<proteinExistence type="predicted"/>
<dbReference type="EMBL" id="JAFJYH010000101">
    <property type="protein sequence ID" value="KAG4419614.1"/>
    <property type="molecule type" value="Genomic_DNA"/>
</dbReference>
<evidence type="ECO:0000256" key="6">
    <source>
        <dbReference type="ARBA" id="ARBA00022989"/>
    </source>
</evidence>
<keyword evidence="6" id="KW-1133">Transmembrane helix</keyword>
<evidence type="ECO:0000259" key="9">
    <source>
        <dbReference type="PROSITE" id="PS51292"/>
    </source>
</evidence>
<accession>A0A8H7TDK7</accession>
<dbReference type="PANTHER" id="PTHR46283">
    <property type="entry name" value="E3 UBIQUITIN-PROTEIN LIGASE MARCH5"/>
    <property type="match status" value="1"/>
</dbReference>
<evidence type="ECO:0000256" key="8">
    <source>
        <dbReference type="SAM" id="MobiDB-lite"/>
    </source>
</evidence>
<sequence length="487" mass="53632">MASQPPSQASRRRSYPTEQAASSPAAEGSTGEESTSEPQSIRLNNPQRSAPVTSTIEASKSLPEATESRICWICQQEDTDDRPEDSEWRKPCPCSLTAHESCLLEWIADQESPKRGDLVPNTTIECPQCKAEFNIQRPRDPIVSLYGSVQHMAKSLIFPTAVSGLVGCLYSGLLVYGLNSTITVFGTEEARSLLGGQIALGRINQYSARGRMAKLLHVLDPFFPTILRVKNYSLFLSMPLIGPSLVLLRTSLADQASGILLPIYFLNHQKAHPHFNLTWPPSPGLTFATIPILKKFYNALYNHTFSDLEKKWDRAVQRRPREGETAEEIEHQAAEDDGRAIFDVEWVHEEVDVVAPAAADGAVPAQPAAGAQNGGVVNANNAGPRRLNRWALHQDVSAAYIATTVMGALAFPAISSAMGEIINTLPLKWRERIGGGLLREKWGRSVVGGCLFVVLKDMVTLYCKWRKARDFGKRKVLDYVGKKGIKK</sequence>
<evidence type="ECO:0000313" key="11">
    <source>
        <dbReference type="Proteomes" id="UP000664132"/>
    </source>
</evidence>
<dbReference type="PROSITE" id="PS51292">
    <property type="entry name" value="ZF_RING_CH"/>
    <property type="match status" value="1"/>
</dbReference>
<keyword evidence="7" id="KW-0472">Membrane</keyword>
<feature type="compositionally biased region" description="Low complexity" evidence="8">
    <location>
        <begin position="27"/>
        <end position="37"/>
    </location>
</feature>
<reference evidence="10" key="1">
    <citation type="submission" date="2021-02" db="EMBL/GenBank/DDBJ databases">
        <title>Genome sequence Cadophora malorum strain M34.</title>
        <authorList>
            <person name="Stefanovic E."/>
            <person name="Vu D."/>
            <person name="Scully C."/>
            <person name="Dijksterhuis J."/>
            <person name="Roader J."/>
            <person name="Houbraken J."/>
        </authorList>
    </citation>
    <scope>NUCLEOTIDE SEQUENCE</scope>
    <source>
        <strain evidence="10">M34</strain>
    </source>
</reference>
<comment type="caution">
    <text evidence="10">The sequence shown here is derived from an EMBL/GenBank/DDBJ whole genome shotgun (WGS) entry which is preliminary data.</text>
</comment>
<evidence type="ECO:0000256" key="4">
    <source>
        <dbReference type="ARBA" id="ARBA00022771"/>
    </source>
</evidence>
<evidence type="ECO:0000256" key="7">
    <source>
        <dbReference type="ARBA" id="ARBA00023136"/>
    </source>
</evidence>
<evidence type="ECO:0000256" key="5">
    <source>
        <dbReference type="ARBA" id="ARBA00022833"/>
    </source>
</evidence>
<dbReference type="Proteomes" id="UP000664132">
    <property type="component" value="Unassembled WGS sequence"/>
</dbReference>
<evidence type="ECO:0000256" key="3">
    <source>
        <dbReference type="ARBA" id="ARBA00022723"/>
    </source>
</evidence>
<keyword evidence="11" id="KW-1185">Reference proteome</keyword>
<evidence type="ECO:0000313" key="10">
    <source>
        <dbReference type="EMBL" id="KAG4419614.1"/>
    </source>
</evidence>
<dbReference type="SUPFAM" id="SSF57850">
    <property type="entry name" value="RING/U-box"/>
    <property type="match status" value="1"/>
</dbReference>
<keyword evidence="4" id="KW-0863">Zinc-finger</keyword>
<dbReference type="Pfam" id="PF12906">
    <property type="entry name" value="RINGv"/>
    <property type="match status" value="1"/>
</dbReference>
<evidence type="ECO:0000256" key="2">
    <source>
        <dbReference type="ARBA" id="ARBA00022692"/>
    </source>
</evidence>
<comment type="subcellular location">
    <subcellularLocation>
        <location evidence="1">Membrane</location>
        <topology evidence="1">Multi-pass membrane protein</topology>
    </subcellularLocation>
</comment>
<keyword evidence="5" id="KW-0862">Zinc</keyword>
<feature type="domain" description="RING-CH-type" evidence="9">
    <location>
        <begin position="63"/>
        <end position="136"/>
    </location>
</feature>
<dbReference type="GO" id="GO:0016020">
    <property type="term" value="C:membrane"/>
    <property type="evidence" value="ECO:0007669"/>
    <property type="project" value="UniProtKB-SubCell"/>
</dbReference>
<evidence type="ECO:0000256" key="1">
    <source>
        <dbReference type="ARBA" id="ARBA00004141"/>
    </source>
</evidence>
<dbReference type="AlphaFoldDB" id="A0A8H7TDK7"/>
<gene>
    <name evidence="10" type="ORF">IFR04_007211</name>
</gene>
<keyword evidence="3" id="KW-0479">Metal-binding</keyword>
<dbReference type="OrthoDB" id="5817083at2759"/>